<dbReference type="RefSeq" id="WP_311573481.1">
    <property type="nucleotide sequence ID" value="NZ_JAVRFH010000015.1"/>
</dbReference>
<sequence length="71" mass="8073">MTKAEKELAIERVGSMVWRGAMDMTAAVWFVAGLYKVDWPEAEDMIHDAMVNSMAEEIDKVTARMGDKRDH</sequence>
<keyword evidence="2" id="KW-1185">Reference proteome</keyword>
<evidence type="ECO:0000313" key="2">
    <source>
        <dbReference type="Proteomes" id="UP001180724"/>
    </source>
</evidence>
<name>A0ABU3AT70_9ACTN</name>
<evidence type="ECO:0000313" key="1">
    <source>
        <dbReference type="EMBL" id="MDT0611986.1"/>
    </source>
</evidence>
<gene>
    <name evidence="1" type="ORF">RM812_17360</name>
</gene>
<comment type="caution">
    <text evidence="1">The sequence shown here is derived from an EMBL/GenBank/DDBJ whole genome shotgun (WGS) entry which is preliminary data.</text>
</comment>
<dbReference type="EMBL" id="JAVRFH010000015">
    <property type="protein sequence ID" value="MDT0611986.1"/>
    <property type="molecule type" value="Genomic_DNA"/>
</dbReference>
<organism evidence="1 2">
    <name type="scientific">Streptomyces lancefieldiae</name>
    <dbReference type="NCBI Taxonomy" id="3075520"/>
    <lineage>
        <taxon>Bacteria</taxon>
        <taxon>Bacillati</taxon>
        <taxon>Actinomycetota</taxon>
        <taxon>Actinomycetes</taxon>
        <taxon>Kitasatosporales</taxon>
        <taxon>Streptomycetaceae</taxon>
        <taxon>Streptomyces</taxon>
    </lineage>
</organism>
<reference evidence="1" key="1">
    <citation type="submission" date="2024-05" db="EMBL/GenBank/DDBJ databases">
        <title>30 novel species of actinomycetes from the DSMZ collection.</title>
        <authorList>
            <person name="Nouioui I."/>
        </authorList>
    </citation>
    <scope>NUCLEOTIDE SEQUENCE</scope>
    <source>
        <strain evidence="1">DSM 40712</strain>
    </source>
</reference>
<accession>A0ABU3AT70</accession>
<dbReference type="Proteomes" id="UP001180724">
    <property type="component" value="Unassembled WGS sequence"/>
</dbReference>
<proteinExistence type="predicted"/>
<protein>
    <submittedName>
        <fullName evidence="1">Uncharacterized protein</fullName>
    </submittedName>
</protein>